<proteinExistence type="predicted"/>
<feature type="chain" id="PRO_5021492017" evidence="2">
    <location>
        <begin position="21"/>
        <end position="113"/>
    </location>
</feature>
<dbReference type="AlphaFoldDB" id="A0A4Y4CYX2"/>
<gene>
    <name evidence="3" type="ORF">ZRA01_33850</name>
</gene>
<protein>
    <submittedName>
        <fullName evidence="3">Uncharacterized protein</fullName>
    </submittedName>
</protein>
<name>A0A4Y4CYX2_ZOORA</name>
<dbReference type="EMBL" id="BJNV01000076">
    <property type="protein sequence ID" value="GEC97312.1"/>
    <property type="molecule type" value="Genomic_DNA"/>
</dbReference>
<evidence type="ECO:0000256" key="2">
    <source>
        <dbReference type="SAM" id="SignalP"/>
    </source>
</evidence>
<comment type="caution">
    <text evidence="3">The sequence shown here is derived from an EMBL/GenBank/DDBJ whole genome shotgun (WGS) entry which is preliminary data.</text>
</comment>
<dbReference type="Proteomes" id="UP000318422">
    <property type="component" value="Unassembled WGS sequence"/>
</dbReference>
<evidence type="ECO:0000313" key="3">
    <source>
        <dbReference type="EMBL" id="GEC97312.1"/>
    </source>
</evidence>
<sequence length="113" mass="11937">MKNSLLARMAAGFVVGGVLAVVPMGTAQAEHNDFYDSVKELSGRAPMQGSGDMYDSMEPTAAGPQGPVRTDMMKDAGAYDSRGYYYDAGKSSGWSQWSDLSRQMGPIGGDGTN</sequence>
<feature type="region of interest" description="Disordered" evidence="1">
    <location>
        <begin position="45"/>
        <end position="73"/>
    </location>
</feature>
<keyword evidence="4" id="KW-1185">Reference proteome</keyword>
<dbReference type="OrthoDB" id="9182414at2"/>
<accession>A0A4Y4CYX2</accession>
<reference evidence="3 4" key="1">
    <citation type="submission" date="2019-06" db="EMBL/GenBank/DDBJ databases">
        <title>Whole genome shotgun sequence of Zoogloea ramigera NBRC 15342.</title>
        <authorList>
            <person name="Hosoyama A."/>
            <person name="Uohara A."/>
            <person name="Ohji S."/>
            <person name="Ichikawa N."/>
        </authorList>
    </citation>
    <scope>NUCLEOTIDE SEQUENCE [LARGE SCALE GENOMIC DNA]</scope>
    <source>
        <strain evidence="3 4">NBRC 15342</strain>
    </source>
</reference>
<feature type="signal peptide" evidence="2">
    <location>
        <begin position="1"/>
        <end position="20"/>
    </location>
</feature>
<dbReference type="RefSeq" id="WP_141354496.1">
    <property type="nucleotide sequence ID" value="NZ_BJNV01000076.1"/>
</dbReference>
<organism evidence="3 4">
    <name type="scientific">Zoogloea ramigera</name>
    <dbReference type="NCBI Taxonomy" id="350"/>
    <lineage>
        <taxon>Bacteria</taxon>
        <taxon>Pseudomonadati</taxon>
        <taxon>Pseudomonadota</taxon>
        <taxon>Betaproteobacteria</taxon>
        <taxon>Rhodocyclales</taxon>
        <taxon>Zoogloeaceae</taxon>
        <taxon>Zoogloea</taxon>
    </lineage>
</organism>
<evidence type="ECO:0000256" key="1">
    <source>
        <dbReference type="SAM" id="MobiDB-lite"/>
    </source>
</evidence>
<evidence type="ECO:0000313" key="4">
    <source>
        <dbReference type="Proteomes" id="UP000318422"/>
    </source>
</evidence>
<keyword evidence="2" id="KW-0732">Signal</keyword>